<feature type="transmembrane region" description="Helical" evidence="1">
    <location>
        <begin position="226"/>
        <end position="243"/>
    </location>
</feature>
<organism evidence="3 4">
    <name type="scientific">Candidatus Gottesmanbacteria bacterium RIFCSPHIGHO2_01_FULL_40_15</name>
    <dbReference type="NCBI Taxonomy" id="1798376"/>
    <lineage>
        <taxon>Bacteria</taxon>
        <taxon>Candidatus Gottesmaniibacteriota</taxon>
    </lineage>
</organism>
<dbReference type="InterPro" id="IPR050256">
    <property type="entry name" value="Glycosyltransferase_2"/>
</dbReference>
<dbReference type="Proteomes" id="UP000177354">
    <property type="component" value="Unassembled WGS sequence"/>
</dbReference>
<keyword evidence="1" id="KW-0812">Transmembrane</keyword>
<keyword evidence="1" id="KW-1133">Transmembrane helix</keyword>
<name>A0A1F5Z1Y6_9BACT</name>
<evidence type="ECO:0000259" key="2">
    <source>
        <dbReference type="Pfam" id="PF00535"/>
    </source>
</evidence>
<dbReference type="SUPFAM" id="SSF53448">
    <property type="entry name" value="Nucleotide-diphospho-sugar transferases"/>
    <property type="match status" value="1"/>
</dbReference>
<evidence type="ECO:0000313" key="4">
    <source>
        <dbReference type="Proteomes" id="UP000177354"/>
    </source>
</evidence>
<dbReference type="InterPro" id="IPR029044">
    <property type="entry name" value="Nucleotide-diphossugar_trans"/>
</dbReference>
<feature type="domain" description="Glycosyltransferase 2-like" evidence="2">
    <location>
        <begin position="17"/>
        <end position="178"/>
    </location>
</feature>
<reference evidence="3 4" key="1">
    <citation type="journal article" date="2016" name="Nat. Commun.">
        <title>Thousands of microbial genomes shed light on interconnected biogeochemical processes in an aquifer system.</title>
        <authorList>
            <person name="Anantharaman K."/>
            <person name="Brown C.T."/>
            <person name="Hug L.A."/>
            <person name="Sharon I."/>
            <person name="Castelle C.J."/>
            <person name="Probst A.J."/>
            <person name="Thomas B.C."/>
            <person name="Singh A."/>
            <person name="Wilkins M.J."/>
            <person name="Karaoz U."/>
            <person name="Brodie E.L."/>
            <person name="Williams K.H."/>
            <person name="Hubbard S.S."/>
            <person name="Banfield J.F."/>
        </authorList>
    </citation>
    <scope>NUCLEOTIDE SEQUENCE [LARGE SCALE GENOMIC DNA]</scope>
</reference>
<dbReference type="GO" id="GO:0016740">
    <property type="term" value="F:transferase activity"/>
    <property type="evidence" value="ECO:0007669"/>
    <property type="project" value="UniProtKB-KW"/>
</dbReference>
<keyword evidence="1" id="KW-0472">Membrane</keyword>
<evidence type="ECO:0000256" key="1">
    <source>
        <dbReference type="SAM" id="Phobius"/>
    </source>
</evidence>
<dbReference type="AlphaFoldDB" id="A0A1F5Z1Y6"/>
<dbReference type="PANTHER" id="PTHR48090:SF7">
    <property type="entry name" value="RFBJ PROTEIN"/>
    <property type="match status" value="1"/>
</dbReference>
<comment type="caution">
    <text evidence="3">The sequence shown here is derived from an EMBL/GenBank/DDBJ whole genome shotgun (WGS) entry which is preliminary data.</text>
</comment>
<dbReference type="PANTHER" id="PTHR48090">
    <property type="entry name" value="UNDECAPRENYL-PHOSPHATE 4-DEOXY-4-FORMAMIDO-L-ARABINOSE TRANSFERASE-RELATED"/>
    <property type="match status" value="1"/>
</dbReference>
<dbReference type="Gene3D" id="3.90.550.10">
    <property type="entry name" value="Spore Coat Polysaccharide Biosynthesis Protein SpsA, Chain A"/>
    <property type="match status" value="1"/>
</dbReference>
<sequence>MSKNIKIKGNPKKKVIVVMPAYNAAKTLEKTYRDIPNKNVTEILVVDDDSSDETVRIAGKLNLPTFLHKKNLGYGGNQKTCYKKALQRGAEIVVMIHPDYQYDATLTDELVAPVAASRFDIMLGSRIRSRREALSGGMPYYKYISNRLLTLLENLVLGLNLSEYHTGFRAFKRSVLKTLPLDSFSDDFVFDQEILICAHAAGFTIGEIPVPVRYFPEASSINFTRSVVYGLMIIRTLFLYLLHRMKLNIKIFRFNRA</sequence>
<protein>
    <submittedName>
        <fullName evidence="3">Glycosyl transferase family 2</fullName>
    </submittedName>
</protein>
<dbReference type="InterPro" id="IPR001173">
    <property type="entry name" value="Glyco_trans_2-like"/>
</dbReference>
<gene>
    <name evidence="3" type="ORF">A2777_05680</name>
</gene>
<dbReference type="Pfam" id="PF00535">
    <property type="entry name" value="Glycos_transf_2"/>
    <property type="match status" value="1"/>
</dbReference>
<proteinExistence type="predicted"/>
<evidence type="ECO:0000313" key="3">
    <source>
        <dbReference type="EMBL" id="OGG06441.1"/>
    </source>
</evidence>
<keyword evidence="3" id="KW-0808">Transferase</keyword>
<accession>A0A1F5Z1Y6</accession>
<dbReference type="CDD" id="cd04179">
    <property type="entry name" value="DPM_DPG-synthase_like"/>
    <property type="match status" value="1"/>
</dbReference>
<dbReference type="EMBL" id="MFJF01000015">
    <property type="protein sequence ID" value="OGG06441.1"/>
    <property type="molecule type" value="Genomic_DNA"/>
</dbReference>